<name>A0A0U2W9Z7_9GAMM</name>
<evidence type="ECO:0000256" key="1">
    <source>
        <dbReference type="SAM" id="Phobius"/>
    </source>
</evidence>
<dbReference type="AlphaFoldDB" id="A0A0U2W9Z7"/>
<feature type="domain" description="Phage shock protein PspC N-terminal" evidence="2">
    <location>
        <begin position="9"/>
        <end position="64"/>
    </location>
</feature>
<dbReference type="KEGG" id="ptn:PTRA_a0565"/>
<keyword evidence="1" id="KW-0812">Transmembrane</keyword>
<keyword evidence="1" id="KW-0472">Membrane</keyword>
<dbReference type="EMBL" id="CP011034">
    <property type="protein sequence ID" value="ALS31911.1"/>
    <property type="molecule type" value="Genomic_DNA"/>
</dbReference>
<dbReference type="InterPro" id="IPR007168">
    <property type="entry name" value="Phageshock_PspC_N"/>
</dbReference>
<evidence type="ECO:0000259" key="2">
    <source>
        <dbReference type="Pfam" id="PF04024"/>
    </source>
</evidence>
<evidence type="ECO:0000313" key="3">
    <source>
        <dbReference type="EMBL" id="ALS31911.1"/>
    </source>
</evidence>
<reference evidence="3 4" key="1">
    <citation type="submission" date="2015-03" db="EMBL/GenBank/DDBJ databases">
        <authorList>
            <person name="Murphy D."/>
        </authorList>
    </citation>
    <scope>NUCLEOTIDE SEQUENCE [LARGE SCALE GENOMIC DNA]</scope>
    <source>
        <strain evidence="3 4">KMM 520</strain>
    </source>
</reference>
<keyword evidence="1" id="KW-1133">Transmembrane helix</keyword>
<dbReference type="OrthoDB" id="5772680at2"/>
<sequence length="68" mass="7760">MNSFNSKRDWYKDPQNKKISGVCSGLAQRLDLPVWSTRLVTILLFLSFPFAIALGYLIAHCCLEEKVI</sequence>
<proteinExistence type="predicted"/>
<evidence type="ECO:0000313" key="4">
    <source>
        <dbReference type="Proteomes" id="UP000065261"/>
    </source>
</evidence>
<dbReference type="PATRIC" id="fig|1315283.4.peg.508"/>
<accession>A0A0U2W9Z7</accession>
<protein>
    <submittedName>
        <fullName evidence="3">Phage shock protein C</fullName>
    </submittedName>
</protein>
<feature type="transmembrane region" description="Helical" evidence="1">
    <location>
        <begin position="39"/>
        <end position="59"/>
    </location>
</feature>
<organism evidence="3">
    <name type="scientific">Pseudoalteromonas translucida KMM 520</name>
    <dbReference type="NCBI Taxonomy" id="1315283"/>
    <lineage>
        <taxon>Bacteria</taxon>
        <taxon>Pseudomonadati</taxon>
        <taxon>Pseudomonadota</taxon>
        <taxon>Gammaproteobacteria</taxon>
        <taxon>Alteromonadales</taxon>
        <taxon>Pseudoalteromonadaceae</taxon>
        <taxon>Pseudoalteromonas</taxon>
    </lineage>
</organism>
<dbReference type="RefSeq" id="WP_058372581.1">
    <property type="nucleotide sequence ID" value="NZ_CP011034.1"/>
</dbReference>
<gene>
    <name evidence="3" type="primary">pspC</name>
    <name evidence="3" type="ORF">PTRA_a0565</name>
</gene>
<dbReference type="Proteomes" id="UP000065261">
    <property type="component" value="Chromosome I"/>
</dbReference>
<dbReference type="Pfam" id="PF04024">
    <property type="entry name" value="PspC"/>
    <property type="match status" value="1"/>
</dbReference>